<dbReference type="PANTHER" id="PTHR34512">
    <property type="entry name" value="CELL SURFACE PROTEIN"/>
    <property type="match status" value="1"/>
</dbReference>
<dbReference type="InterPro" id="IPR011047">
    <property type="entry name" value="Quinoprotein_ADH-like_sf"/>
</dbReference>
<dbReference type="SUPFAM" id="SSF50998">
    <property type="entry name" value="Quinoprotein alcohol dehydrogenase-like"/>
    <property type="match status" value="1"/>
</dbReference>
<feature type="domain" description="Pyrrolo-quinoline quinone repeat" evidence="2">
    <location>
        <begin position="326"/>
        <end position="457"/>
    </location>
</feature>
<reference evidence="3 4" key="1">
    <citation type="submission" date="2022-07" db="EMBL/GenBank/DDBJ databases">
        <title>Novel species in genus cellulomonas.</title>
        <authorList>
            <person name="Ye L."/>
        </authorList>
    </citation>
    <scope>NUCLEOTIDE SEQUENCE [LARGE SCALE GENOMIC DNA]</scope>
    <source>
        <strain evidence="4">zg-Y908</strain>
    </source>
</reference>
<evidence type="ECO:0000313" key="3">
    <source>
        <dbReference type="EMBL" id="UUI65221.1"/>
    </source>
</evidence>
<protein>
    <submittedName>
        <fullName evidence="3">PQQ-like beta-propeller repeat protein</fullName>
    </submittedName>
</protein>
<name>A0ABY5K427_9CELL</name>
<keyword evidence="1" id="KW-0472">Membrane</keyword>
<dbReference type="InterPro" id="IPR002372">
    <property type="entry name" value="PQQ_rpt_dom"/>
</dbReference>
<keyword evidence="4" id="KW-1185">Reference proteome</keyword>
<dbReference type="Proteomes" id="UP001317322">
    <property type="component" value="Chromosome"/>
</dbReference>
<proteinExistence type="predicted"/>
<evidence type="ECO:0000256" key="1">
    <source>
        <dbReference type="SAM" id="Phobius"/>
    </source>
</evidence>
<feature type="transmembrane region" description="Helical" evidence="1">
    <location>
        <begin position="29"/>
        <end position="48"/>
    </location>
</feature>
<accession>A0ABY5K427</accession>
<keyword evidence="1" id="KW-0812">Transmembrane</keyword>
<organism evidence="3 4">
    <name type="scientific">Cellulomonas wangsupingiae</name>
    <dbReference type="NCBI Taxonomy" id="2968085"/>
    <lineage>
        <taxon>Bacteria</taxon>
        <taxon>Bacillati</taxon>
        <taxon>Actinomycetota</taxon>
        <taxon>Actinomycetes</taxon>
        <taxon>Micrococcales</taxon>
        <taxon>Cellulomonadaceae</taxon>
        <taxon>Cellulomonas</taxon>
    </lineage>
</organism>
<gene>
    <name evidence="3" type="ORF">NP075_00280</name>
</gene>
<dbReference type="InterPro" id="IPR018391">
    <property type="entry name" value="PQQ_b-propeller_rpt"/>
</dbReference>
<dbReference type="EMBL" id="CP101989">
    <property type="protein sequence ID" value="UUI65221.1"/>
    <property type="molecule type" value="Genomic_DNA"/>
</dbReference>
<keyword evidence="1" id="KW-1133">Transmembrane helix</keyword>
<dbReference type="RefSeq" id="WP_227563717.1">
    <property type="nucleotide sequence ID" value="NZ_CP101989.1"/>
</dbReference>
<sequence>MGDPVLVVLDDDADAPTPQDPAPSVRRRWWIAVLVAVALVLVAAQVVADARERARVTAVGRLPGVLAPQPDPPRVAWQVDDDTVDVVVVGRDLVEERIAADGAMTLTARDVATGAERWTVPVLGAPTVPLAEDTTRYGLQCADGPGLPGRLVCLAHDATSVSTPDGQGAGASTTRSAPATSATVVVVDLGDGEVRERHGADEGGAVAAALEVVGDQVVLAAPLDDGTTAWALDPATGAERWRVHAETGFGGGWLRWGAEVRVVPVGDEAVAVLGAGAVLLDASDGTATGSAGTLATVLGARPDGSALVVASEGYTRLMGPERDVRLDGGPIPVTVDDGSVPDLALTLSGGLRAWDAATGEMRWRARDVTGTQEALVLGGRVHAHDGYRVSTLDARTGEILWEVTAPELFSPDAAVAGLATDGVLLLVDGLDAPASRAELVAVDPGAGTVRWEADLPDVTSVGTIDGVLAARNPAGTVVLR</sequence>
<dbReference type="InterPro" id="IPR015943">
    <property type="entry name" value="WD40/YVTN_repeat-like_dom_sf"/>
</dbReference>
<evidence type="ECO:0000313" key="4">
    <source>
        <dbReference type="Proteomes" id="UP001317322"/>
    </source>
</evidence>
<evidence type="ECO:0000259" key="2">
    <source>
        <dbReference type="Pfam" id="PF13360"/>
    </source>
</evidence>
<dbReference type="Pfam" id="PF13360">
    <property type="entry name" value="PQQ_2"/>
    <property type="match status" value="1"/>
</dbReference>
<dbReference type="SMART" id="SM00564">
    <property type="entry name" value="PQQ"/>
    <property type="match status" value="5"/>
</dbReference>
<dbReference type="Gene3D" id="2.130.10.10">
    <property type="entry name" value="YVTN repeat-like/Quinoprotein amine dehydrogenase"/>
    <property type="match status" value="2"/>
</dbReference>
<dbReference type="PANTHER" id="PTHR34512:SF30">
    <property type="entry name" value="OUTER MEMBRANE PROTEIN ASSEMBLY FACTOR BAMB"/>
    <property type="match status" value="1"/>
</dbReference>